<protein>
    <submittedName>
        <fullName evidence="1">Uncharacterized protein</fullName>
    </submittedName>
</protein>
<dbReference type="OrthoDB" id="8428at2157"/>
<evidence type="ECO:0000313" key="1">
    <source>
        <dbReference type="EMBL" id="AIC17253.1"/>
    </source>
</evidence>
<organism evidence="1 2">
    <name type="scientific">Nitrososphaera viennensis EN76</name>
    <dbReference type="NCBI Taxonomy" id="926571"/>
    <lineage>
        <taxon>Archaea</taxon>
        <taxon>Nitrososphaerota</taxon>
        <taxon>Nitrososphaeria</taxon>
        <taxon>Nitrososphaerales</taxon>
        <taxon>Nitrososphaeraceae</taxon>
        <taxon>Nitrososphaera</taxon>
    </lineage>
</organism>
<dbReference type="AlphaFoldDB" id="A0A060HP32"/>
<dbReference type="HOGENOM" id="CLU_1514546_0_0_2"/>
<dbReference type="STRING" id="926571.NVIE_029740"/>
<keyword evidence="2" id="KW-1185">Reference proteome</keyword>
<accession>A0A060HP32</accession>
<proteinExistence type="predicted"/>
<name>A0A060HP32_9ARCH</name>
<dbReference type="Proteomes" id="UP000027093">
    <property type="component" value="Chromosome"/>
</dbReference>
<dbReference type="KEGG" id="nvn:NVIE_029740"/>
<dbReference type="GeneID" id="74948210"/>
<sequence length="193" mass="21867">MASPQLPPSSSSAAIFRYYGASAWEIETLYDTLSRSYSVEDSEVPADDPQFVTMVEIGFPAPFGEPFFQEFTMDSWFKVKGVLKDMKRRRGRKGVKTYIRFAGFEGGKTPVVFPLLSKGDRQYEMGVEKLEYLVDIVPLQLKTVPKGAEEVWYSYEEATFKWSPSATMVNGVNYLYKNNEWVLPAKKSSSSSV</sequence>
<reference evidence="1 2" key="1">
    <citation type="journal article" date="2014" name="Int. J. Syst. Evol. Microbiol.">
        <title>Nitrososphaera viennensis gen. nov., sp. nov., an aerobic and mesophilic, ammonia-oxidizing archaeon from soil and a member of the archaeal phylum Thaumarchaeota.</title>
        <authorList>
            <person name="Stieglmeier M."/>
            <person name="Klingl A."/>
            <person name="Alves R.J."/>
            <person name="Rittmann S.K."/>
            <person name="Melcher M."/>
            <person name="Leisch N."/>
            <person name="Schleper C."/>
        </authorList>
    </citation>
    <scope>NUCLEOTIDE SEQUENCE [LARGE SCALE GENOMIC DNA]</scope>
    <source>
        <strain evidence="1">EN76</strain>
    </source>
</reference>
<dbReference type="EMBL" id="CP007536">
    <property type="protein sequence ID" value="AIC17253.1"/>
    <property type="molecule type" value="Genomic_DNA"/>
</dbReference>
<dbReference type="RefSeq" id="WP_075055848.1">
    <property type="nucleotide sequence ID" value="NZ_CP007536.1"/>
</dbReference>
<evidence type="ECO:0000313" key="2">
    <source>
        <dbReference type="Proteomes" id="UP000027093"/>
    </source>
</evidence>
<gene>
    <name evidence="1" type="ORF">NVIE_029740</name>
</gene>